<sequence>MSNMGKFRYSAALLWLTLLISIAPVSASAAPAVIKAQTVNAAITFDGINLQPPAGQYVFIYNNSTYVPLRFISYALQKSVSWDAKNVKVTISEPNSRELTAIKEYLMNAGNSKTSTGVTKTVALQRVNASYIFNGSAKNIPQGLSSYILNGTLYVPLRFLSEAAGTSLKWDQKTKSITAFTSAYKAQNPDDTKSNNDNSTSVSQTQPSTPSPAPSAQAGAGASGGGAVNKPTYEQITSETEAKLTSLESQAKSVLMGLAMEYLNAKDDKAKAAILSKGEQQLSSFTSSFNSIISDAESKLKANGYDTAIIDQYRSAFESQVNSGLELVKGMAG</sequence>
<protein>
    <submittedName>
        <fullName evidence="4">Copper amine oxidase N-terminal domain-containing protein</fullName>
    </submittedName>
</protein>
<name>A0A6M1PP50_9BACL</name>
<dbReference type="Gene3D" id="3.30.457.10">
    <property type="entry name" value="Copper amine oxidase-like, N-terminal domain"/>
    <property type="match status" value="1"/>
</dbReference>
<evidence type="ECO:0000313" key="5">
    <source>
        <dbReference type="Proteomes" id="UP000480151"/>
    </source>
</evidence>
<comment type="caution">
    <text evidence="4">The sequence shown here is derived from an EMBL/GenBank/DDBJ whole genome shotgun (WGS) entry which is preliminary data.</text>
</comment>
<dbReference type="InterPro" id="IPR012854">
    <property type="entry name" value="Cu_amine_oxidase-like_N"/>
</dbReference>
<evidence type="ECO:0000256" key="2">
    <source>
        <dbReference type="SAM" id="SignalP"/>
    </source>
</evidence>
<feature type="chain" id="PRO_5026722845" evidence="2">
    <location>
        <begin position="30"/>
        <end position="333"/>
    </location>
</feature>
<feature type="domain" description="Copper amine oxidase-like N-terminal" evidence="3">
    <location>
        <begin position="59"/>
        <end position="118"/>
    </location>
</feature>
<dbReference type="InterPro" id="IPR036582">
    <property type="entry name" value="Mao_N_sf"/>
</dbReference>
<dbReference type="Proteomes" id="UP000480151">
    <property type="component" value="Unassembled WGS sequence"/>
</dbReference>
<proteinExistence type="predicted"/>
<dbReference type="EMBL" id="JAAKGU010000006">
    <property type="protein sequence ID" value="NGM83583.1"/>
    <property type="molecule type" value="Genomic_DNA"/>
</dbReference>
<dbReference type="Pfam" id="PF07833">
    <property type="entry name" value="Cu_amine_oxidN1"/>
    <property type="match status" value="2"/>
</dbReference>
<organism evidence="4 5">
    <name type="scientific">Paenibacillus apii</name>
    <dbReference type="NCBI Taxonomy" id="1850370"/>
    <lineage>
        <taxon>Bacteria</taxon>
        <taxon>Bacillati</taxon>
        <taxon>Bacillota</taxon>
        <taxon>Bacilli</taxon>
        <taxon>Bacillales</taxon>
        <taxon>Paenibacillaceae</taxon>
        <taxon>Paenibacillus</taxon>
    </lineage>
</organism>
<feature type="region of interest" description="Disordered" evidence="1">
    <location>
        <begin position="186"/>
        <end position="230"/>
    </location>
</feature>
<feature type="domain" description="Copper amine oxidase-like N-terminal" evidence="3">
    <location>
        <begin position="143"/>
        <end position="186"/>
    </location>
</feature>
<keyword evidence="5" id="KW-1185">Reference proteome</keyword>
<feature type="signal peptide" evidence="2">
    <location>
        <begin position="1"/>
        <end position="29"/>
    </location>
</feature>
<feature type="compositionally biased region" description="Low complexity" evidence="1">
    <location>
        <begin position="199"/>
        <end position="220"/>
    </location>
</feature>
<dbReference type="AlphaFoldDB" id="A0A6M1PP50"/>
<evidence type="ECO:0000259" key="3">
    <source>
        <dbReference type="Pfam" id="PF07833"/>
    </source>
</evidence>
<keyword evidence="2" id="KW-0732">Signal</keyword>
<evidence type="ECO:0000256" key="1">
    <source>
        <dbReference type="SAM" id="MobiDB-lite"/>
    </source>
</evidence>
<evidence type="ECO:0000313" key="4">
    <source>
        <dbReference type="EMBL" id="NGM83583.1"/>
    </source>
</evidence>
<accession>A0A6M1PP50</accession>
<reference evidence="4 5" key="1">
    <citation type="submission" date="2020-02" db="EMBL/GenBank/DDBJ databases">
        <authorList>
            <person name="Gao J."/>
            <person name="Sun J."/>
        </authorList>
    </citation>
    <scope>NUCLEOTIDE SEQUENCE [LARGE SCALE GENOMIC DNA]</scope>
    <source>
        <strain evidence="4 5">7124</strain>
    </source>
</reference>
<dbReference type="SUPFAM" id="SSF55383">
    <property type="entry name" value="Copper amine oxidase, domain N"/>
    <property type="match status" value="1"/>
</dbReference>
<gene>
    <name evidence="4" type="ORF">G5B47_14265</name>
</gene>